<evidence type="ECO:0000256" key="4">
    <source>
        <dbReference type="ARBA" id="ARBA00022741"/>
    </source>
</evidence>
<evidence type="ECO:0000313" key="13">
    <source>
        <dbReference type="EMBL" id="ABQ26398.1"/>
    </source>
</evidence>
<protein>
    <recommendedName>
        <fullName evidence="9">Cyclic GMP-AMP synthase</fullName>
    </recommendedName>
</protein>
<feature type="domain" description="Cyclic GMP-AMP synthase DncV-like nucleotidyltransferase" evidence="12">
    <location>
        <begin position="58"/>
        <end position="138"/>
    </location>
</feature>
<evidence type="ECO:0000256" key="5">
    <source>
        <dbReference type="ARBA" id="ARBA00022840"/>
    </source>
</evidence>
<evidence type="ECO:0000256" key="2">
    <source>
        <dbReference type="ARBA" id="ARBA00022695"/>
    </source>
</evidence>
<feature type="region of interest" description="Disordered" evidence="11">
    <location>
        <begin position="321"/>
        <end position="346"/>
    </location>
</feature>
<feature type="compositionally biased region" description="Basic and acidic residues" evidence="11">
    <location>
        <begin position="321"/>
        <end position="334"/>
    </location>
</feature>
<gene>
    <name evidence="13" type="ordered locus">Gura_2213</name>
</gene>
<dbReference type="KEGG" id="gur:Gura_2213"/>
<evidence type="ECO:0000256" key="3">
    <source>
        <dbReference type="ARBA" id="ARBA00022723"/>
    </source>
</evidence>
<organism evidence="13 14">
    <name type="scientific">Geotalea uraniireducens (strain Rf4)</name>
    <name type="common">Geobacter uraniireducens</name>
    <dbReference type="NCBI Taxonomy" id="351605"/>
    <lineage>
        <taxon>Bacteria</taxon>
        <taxon>Pseudomonadati</taxon>
        <taxon>Thermodesulfobacteriota</taxon>
        <taxon>Desulfuromonadia</taxon>
        <taxon>Geobacterales</taxon>
        <taxon>Geobacteraceae</taxon>
        <taxon>Geotalea</taxon>
    </lineage>
</organism>
<dbReference type="AlphaFoldDB" id="A5G3N0"/>
<keyword evidence="3" id="KW-0479">Metal-binding</keyword>
<dbReference type="STRING" id="351605.Gura_2213"/>
<accession>A5G3N0</accession>
<dbReference type="InterPro" id="IPR048445">
    <property type="entry name" value="DncV-like_NTFase"/>
</dbReference>
<dbReference type="GO" id="GO:0046872">
    <property type="term" value="F:metal ion binding"/>
    <property type="evidence" value="ECO:0007669"/>
    <property type="project" value="UniProtKB-KW"/>
</dbReference>
<evidence type="ECO:0000256" key="11">
    <source>
        <dbReference type="SAM" id="MobiDB-lite"/>
    </source>
</evidence>
<dbReference type="Proteomes" id="UP000006695">
    <property type="component" value="Chromosome"/>
</dbReference>
<evidence type="ECO:0000259" key="12">
    <source>
        <dbReference type="Pfam" id="PF21654"/>
    </source>
</evidence>
<reference evidence="13 14" key="1">
    <citation type="submission" date="2007-05" db="EMBL/GenBank/DDBJ databases">
        <title>Complete sequence of Geobacter uraniireducens Rf4.</title>
        <authorList>
            <consortium name="US DOE Joint Genome Institute"/>
            <person name="Copeland A."/>
            <person name="Lucas S."/>
            <person name="Lapidus A."/>
            <person name="Barry K."/>
            <person name="Detter J.C."/>
            <person name="Glavina del Rio T."/>
            <person name="Hammon N."/>
            <person name="Israni S."/>
            <person name="Dalin E."/>
            <person name="Tice H."/>
            <person name="Pitluck S."/>
            <person name="Chertkov O."/>
            <person name="Brettin T."/>
            <person name="Bruce D."/>
            <person name="Han C."/>
            <person name="Schmutz J."/>
            <person name="Larimer F."/>
            <person name="Land M."/>
            <person name="Hauser L."/>
            <person name="Kyrpides N."/>
            <person name="Mikhailova N."/>
            <person name="Shelobolina E."/>
            <person name="Aklujkar M."/>
            <person name="Lovley D."/>
            <person name="Richardson P."/>
        </authorList>
    </citation>
    <scope>NUCLEOTIDE SEQUENCE [LARGE SCALE GENOMIC DNA]</scope>
    <source>
        <strain evidence="13 14">Rf4</strain>
    </source>
</reference>
<evidence type="ECO:0000256" key="8">
    <source>
        <dbReference type="ARBA" id="ARBA00023118"/>
    </source>
</evidence>
<dbReference type="RefSeq" id="WP_011939094.1">
    <property type="nucleotide sequence ID" value="NC_009483.1"/>
</dbReference>
<dbReference type="EMBL" id="CP000698">
    <property type="protein sequence ID" value="ABQ26398.1"/>
    <property type="molecule type" value="Genomic_DNA"/>
</dbReference>
<dbReference type="HOGENOM" id="CLU_068675_0_0_7"/>
<keyword evidence="14" id="KW-1185">Reference proteome</keyword>
<evidence type="ECO:0000256" key="10">
    <source>
        <dbReference type="ARBA" id="ARBA00048304"/>
    </source>
</evidence>
<keyword evidence="7" id="KW-0546">Nucleotide metabolism</keyword>
<dbReference type="CDD" id="cd05400">
    <property type="entry name" value="NT_2-5OAS_ClassI-CCAase"/>
    <property type="match status" value="1"/>
</dbReference>
<evidence type="ECO:0000256" key="9">
    <source>
        <dbReference type="ARBA" id="ARBA00044145"/>
    </source>
</evidence>
<dbReference type="GO" id="GO:0009117">
    <property type="term" value="P:nucleotide metabolic process"/>
    <property type="evidence" value="ECO:0007669"/>
    <property type="project" value="UniProtKB-KW"/>
</dbReference>
<keyword evidence="6" id="KW-0460">Magnesium</keyword>
<sequence>MADVQKYFETFHDAIKLKKFDENQILREKRDIVLDKLKSRLKTIFEEKDEPVPTYQTFDQGSYKMGTGIIPLDSDYDIDVGVSFNVSKDNYLDPVEVKEWVYDALNGHTKKVDMRRPCVTVFYQKGDEPVYHVDLAVYSDESCNSDGKKYLAKGKLNSSDDNKCWEISEPQKLADTVGDKHAGDDKKQFVMVIRYLKRWKDYNFSSNGNAAPIGIGLTIAAYNWFTPNKTLMDIVASTYKYNDLQATRGVVNGMLNNFGDRLRVYLPVEPYSELFEKMTDNQMATLKEKLGSLLEALDSAASEVDPVKACETLKKVFGDDFPVPEKPDTGEKKSRAISTASASAHA</sequence>
<evidence type="ECO:0000256" key="6">
    <source>
        <dbReference type="ARBA" id="ARBA00022842"/>
    </source>
</evidence>
<dbReference type="Pfam" id="PF21654">
    <property type="entry name" value="DncV-like_NTFase"/>
    <property type="match status" value="1"/>
</dbReference>
<name>A5G3N0_GEOUR</name>
<dbReference type="GO" id="GO:0051607">
    <property type="term" value="P:defense response to virus"/>
    <property type="evidence" value="ECO:0007669"/>
    <property type="project" value="UniProtKB-KW"/>
</dbReference>
<keyword evidence="5" id="KW-0067">ATP-binding</keyword>
<dbReference type="InterPro" id="IPR006116">
    <property type="entry name" value="NT_2-5OAS_ClassI-CCAase"/>
</dbReference>
<evidence type="ECO:0000256" key="1">
    <source>
        <dbReference type="ARBA" id="ARBA00022679"/>
    </source>
</evidence>
<proteinExistence type="predicted"/>
<dbReference type="GO" id="GO:0016779">
    <property type="term" value="F:nucleotidyltransferase activity"/>
    <property type="evidence" value="ECO:0007669"/>
    <property type="project" value="UniProtKB-KW"/>
</dbReference>
<evidence type="ECO:0000313" key="14">
    <source>
        <dbReference type="Proteomes" id="UP000006695"/>
    </source>
</evidence>
<dbReference type="OrthoDB" id="5569081at2"/>
<keyword evidence="8" id="KW-0051">Antiviral defense</keyword>
<evidence type="ECO:0000256" key="7">
    <source>
        <dbReference type="ARBA" id="ARBA00023080"/>
    </source>
</evidence>
<keyword evidence="2" id="KW-0548">Nucleotidyltransferase</keyword>
<keyword evidence="1" id="KW-0808">Transferase</keyword>
<dbReference type="GO" id="GO:0005524">
    <property type="term" value="F:ATP binding"/>
    <property type="evidence" value="ECO:0007669"/>
    <property type="project" value="UniProtKB-KW"/>
</dbReference>
<comment type="catalytic activity">
    <reaction evidence="10">
        <text>GTP + ATP = 3',3'-cGAMP + 2 diphosphate</text>
        <dbReference type="Rhea" id="RHEA:35647"/>
        <dbReference type="ChEBI" id="CHEBI:30616"/>
        <dbReference type="ChEBI" id="CHEBI:33019"/>
        <dbReference type="ChEBI" id="CHEBI:37565"/>
        <dbReference type="ChEBI" id="CHEBI:71501"/>
    </reaction>
    <physiologicalReaction direction="left-to-right" evidence="10">
        <dbReference type="Rhea" id="RHEA:35648"/>
    </physiologicalReaction>
</comment>
<feature type="compositionally biased region" description="Polar residues" evidence="11">
    <location>
        <begin position="336"/>
        <end position="346"/>
    </location>
</feature>
<keyword evidence="4" id="KW-0547">Nucleotide-binding</keyword>